<accession>X1SCC3</accession>
<evidence type="ECO:0000256" key="2">
    <source>
        <dbReference type="ARBA" id="ARBA00011900"/>
    </source>
</evidence>
<protein>
    <recommendedName>
        <fullName evidence="2">site-specific DNA-methyltransferase (adenine-specific)</fullName>
        <ecNumber evidence="2">2.1.1.72</ecNumber>
    </recommendedName>
</protein>
<evidence type="ECO:0000256" key="1">
    <source>
        <dbReference type="ARBA" id="ARBA00006594"/>
    </source>
</evidence>
<dbReference type="Pfam" id="PF02086">
    <property type="entry name" value="MethyltransfD12"/>
    <property type="match status" value="1"/>
</dbReference>
<keyword evidence="3" id="KW-0489">Methyltransferase</keyword>
<dbReference type="GO" id="GO:0006298">
    <property type="term" value="P:mismatch repair"/>
    <property type="evidence" value="ECO:0007669"/>
    <property type="project" value="TreeGrafter"/>
</dbReference>
<dbReference type="InterPro" id="IPR012327">
    <property type="entry name" value="MeTrfase_D12"/>
</dbReference>
<comment type="similarity">
    <text evidence="1">Belongs to the N(4)/N(6)-methyltransferase family.</text>
</comment>
<dbReference type="SUPFAM" id="SSF53335">
    <property type="entry name" value="S-adenosyl-L-methionine-dependent methyltransferases"/>
    <property type="match status" value="1"/>
</dbReference>
<dbReference type="InterPro" id="IPR029063">
    <property type="entry name" value="SAM-dependent_MTases_sf"/>
</dbReference>
<dbReference type="GO" id="GO:1904047">
    <property type="term" value="F:S-adenosyl-L-methionine binding"/>
    <property type="evidence" value="ECO:0007669"/>
    <property type="project" value="TreeGrafter"/>
</dbReference>
<dbReference type="EMBL" id="BARW01001919">
    <property type="protein sequence ID" value="GAI65419.1"/>
    <property type="molecule type" value="Genomic_DNA"/>
</dbReference>
<evidence type="ECO:0000256" key="4">
    <source>
        <dbReference type="ARBA" id="ARBA00022679"/>
    </source>
</evidence>
<name>X1SCC3_9ZZZZ</name>
<dbReference type="AlphaFoldDB" id="X1SCC3"/>
<keyword evidence="4" id="KW-0808">Transferase</keyword>
<dbReference type="GO" id="GO:0009307">
    <property type="term" value="P:DNA restriction-modification system"/>
    <property type="evidence" value="ECO:0007669"/>
    <property type="project" value="InterPro"/>
</dbReference>
<evidence type="ECO:0000313" key="7">
    <source>
        <dbReference type="EMBL" id="GAI65419.1"/>
    </source>
</evidence>
<dbReference type="PRINTS" id="PR00505">
    <property type="entry name" value="D12N6MTFRASE"/>
</dbReference>
<evidence type="ECO:0000256" key="3">
    <source>
        <dbReference type="ARBA" id="ARBA00022603"/>
    </source>
</evidence>
<comment type="catalytic activity">
    <reaction evidence="6">
        <text>a 2'-deoxyadenosine in DNA + S-adenosyl-L-methionine = an N(6)-methyl-2'-deoxyadenosine in DNA + S-adenosyl-L-homocysteine + H(+)</text>
        <dbReference type="Rhea" id="RHEA:15197"/>
        <dbReference type="Rhea" id="RHEA-COMP:12418"/>
        <dbReference type="Rhea" id="RHEA-COMP:12419"/>
        <dbReference type="ChEBI" id="CHEBI:15378"/>
        <dbReference type="ChEBI" id="CHEBI:57856"/>
        <dbReference type="ChEBI" id="CHEBI:59789"/>
        <dbReference type="ChEBI" id="CHEBI:90615"/>
        <dbReference type="ChEBI" id="CHEBI:90616"/>
        <dbReference type="EC" id="2.1.1.72"/>
    </reaction>
</comment>
<dbReference type="PANTHER" id="PTHR30481">
    <property type="entry name" value="DNA ADENINE METHYLASE"/>
    <property type="match status" value="1"/>
</dbReference>
<comment type="caution">
    <text evidence="7">The sequence shown here is derived from an EMBL/GenBank/DDBJ whole genome shotgun (WGS) entry which is preliminary data.</text>
</comment>
<organism evidence="7">
    <name type="scientific">marine sediment metagenome</name>
    <dbReference type="NCBI Taxonomy" id="412755"/>
    <lineage>
        <taxon>unclassified sequences</taxon>
        <taxon>metagenomes</taxon>
        <taxon>ecological metagenomes</taxon>
    </lineage>
</organism>
<dbReference type="GO" id="GO:0043565">
    <property type="term" value="F:sequence-specific DNA binding"/>
    <property type="evidence" value="ECO:0007669"/>
    <property type="project" value="TreeGrafter"/>
</dbReference>
<reference evidence="7" key="1">
    <citation type="journal article" date="2014" name="Front. Microbiol.">
        <title>High frequency of phylogenetically diverse reductive dehalogenase-homologous genes in deep subseafloor sedimentary metagenomes.</title>
        <authorList>
            <person name="Kawai M."/>
            <person name="Futagami T."/>
            <person name="Toyoda A."/>
            <person name="Takaki Y."/>
            <person name="Nishi S."/>
            <person name="Hori S."/>
            <person name="Arai W."/>
            <person name="Tsubouchi T."/>
            <person name="Morono Y."/>
            <person name="Uchiyama I."/>
            <person name="Ito T."/>
            <person name="Fujiyama A."/>
            <person name="Inagaki F."/>
            <person name="Takami H."/>
        </authorList>
    </citation>
    <scope>NUCLEOTIDE SEQUENCE</scope>
    <source>
        <strain evidence="7">Expedition CK06-06</strain>
    </source>
</reference>
<dbReference type="NCBIfam" id="TIGR00571">
    <property type="entry name" value="dam"/>
    <property type="match status" value="1"/>
</dbReference>
<keyword evidence="5" id="KW-0949">S-adenosyl-L-methionine</keyword>
<proteinExistence type="inferred from homology"/>
<feature type="non-terminal residue" evidence="7">
    <location>
        <position position="334"/>
    </location>
</feature>
<evidence type="ECO:0000256" key="5">
    <source>
        <dbReference type="ARBA" id="ARBA00022691"/>
    </source>
</evidence>
<dbReference type="Gene3D" id="1.10.1020.10">
    <property type="entry name" value="Adenine-specific Methyltransferase, Domain 2"/>
    <property type="match status" value="1"/>
</dbReference>
<sequence length="334" mass="39237">MNEINFIDNNIDDSEESIRRAFNFLLNHSRISEAFSKEEFKRVANYQNPKNFDTYFSKKFRHLLERAPNEKNKYLVAGGKRQLLSQIDLFLPKDIEAYVEPFVGGGALFFYLLPENAVLIDNNPVLINAYHVIKKSVDELIELLKLHKNEEEYYYTIRNVDRTKEFKKWSDVEKASRTIYLNKCCYNGLYRVNSKGQFNVPFGKYKNPNFCHEKNLRAVHEVLQNVEIIHDSFKKCVDYANENTFFYIDPPYIPLSKTSNFTSYTQENFTKENQIELKEVIDTLTSRGSKVMLSNSCHKSIMVLYEDYFINVVRAKRVINSKASKRGEIKEVLI</sequence>
<evidence type="ECO:0000256" key="6">
    <source>
        <dbReference type="ARBA" id="ARBA00047942"/>
    </source>
</evidence>
<dbReference type="PANTHER" id="PTHR30481:SF3">
    <property type="entry name" value="DNA ADENINE METHYLASE"/>
    <property type="match status" value="1"/>
</dbReference>
<gene>
    <name evidence="7" type="ORF">S12H4_05708</name>
</gene>
<dbReference type="Gene3D" id="3.40.50.150">
    <property type="entry name" value="Vaccinia Virus protein VP39"/>
    <property type="match status" value="1"/>
</dbReference>
<dbReference type="GO" id="GO:0009007">
    <property type="term" value="F:site-specific DNA-methyltransferase (adenine-specific) activity"/>
    <property type="evidence" value="ECO:0007669"/>
    <property type="project" value="UniProtKB-EC"/>
</dbReference>
<dbReference type="InterPro" id="IPR023095">
    <property type="entry name" value="Ade_MeTrfase_dom_2"/>
</dbReference>
<dbReference type="GO" id="GO:0032259">
    <property type="term" value="P:methylation"/>
    <property type="evidence" value="ECO:0007669"/>
    <property type="project" value="UniProtKB-KW"/>
</dbReference>
<dbReference type="EC" id="2.1.1.72" evidence="2"/>